<evidence type="ECO:0000313" key="2">
    <source>
        <dbReference type="Proteomes" id="UP000789396"/>
    </source>
</evidence>
<dbReference type="EMBL" id="CAJVPZ010047596">
    <property type="protein sequence ID" value="CAG8772767.1"/>
    <property type="molecule type" value="Genomic_DNA"/>
</dbReference>
<name>A0A9N9JC55_9GLOM</name>
<evidence type="ECO:0000313" key="1">
    <source>
        <dbReference type="EMBL" id="CAG8772767.1"/>
    </source>
</evidence>
<dbReference type="AlphaFoldDB" id="A0A9N9JC55"/>
<protein>
    <submittedName>
        <fullName evidence="1">9325_t:CDS:1</fullName>
    </submittedName>
</protein>
<keyword evidence="2" id="KW-1185">Reference proteome</keyword>
<proteinExistence type="predicted"/>
<feature type="non-terminal residue" evidence="1">
    <location>
        <position position="1"/>
    </location>
</feature>
<accession>A0A9N9JC55</accession>
<organism evidence="1 2">
    <name type="scientific">Racocetra fulgida</name>
    <dbReference type="NCBI Taxonomy" id="60492"/>
    <lineage>
        <taxon>Eukaryota</taxon>
        <taxon>Fungi</taxon>
        <taxon>Fungi incertae sedis</taxon>
        <taxon>Mucoromycota</taxon>
        <taxon>Glomeromycotina</taxon>
        <taxon>Glomeromycetes</taxon>
        <taxon>Diversisporales</taxon>
        <taxon>Gigasporaceae</taxon>
        <taxon>Racocetra</taxon>
    </lineage>
</organism>
<reference evidence="1" key="1">
    <citation type="submission" date="2021-06" db="EMBL/GenBank/DDBJ databases">
        <authorList>
            <person name="Kallberg Y."/>
            <person name="Tangrot J."/>
            <person name="Rosling A."/>
        </authorList>
    </citation>
    <scope>NUCLEOTIDE SEQUENCE</scope>
    <source>
        <strain evidence="1">IN212</strain>
    </source>
</reference>
<comment type="caution">
    <text evidence="1">The sequence shown here is derived from an EMBL/GenBank/DDBJ whole genome shotgun (WGS) entry which is preliminary data.</text>
</comment>
<dbReference type="Proteomes" id="UP000789396">
    <property type="component" value="Unassembled WGS sequence"/>
</dbReference>
<sequence length="67" mass="7818">REKEQVTLEQVLDNVKPHKEDVEIVRFNPLSALDIDEEIGSEEEDEDREINESTIKVLHNITDICTR</sequence>
<gene>
    <name evidence="1" type="ORF">RFULGI_LOCUS15183</name>
</gene>